<dbReference type="PRINTS" id="PR00469">
    <property type="entry name" value="PNDRDTASEII"/>
</dbReference>
<dbReference type="NCBIfam" id="NF040505">
    <property type="entry name" value="ArsO_flavin_mono"/>
    <property type="match status" value="1"/>
</dbReference>
<gene>
    <name evidence="2" type="ORF">J2T07_003773</name>
</gene>
<dbReference type="RefSeq" id="WP_306852257.1">
    <property type="nucleotide sequence ID" value="NZ_JAUSSK010000006.1"/>
</dbReference>
<dbReference type="Pfam" id="PF13738">
    <property type="entry name" value="Pyr_redox_3"/>
    <property type="match status" value="1"/>
</dbReference>
<comment type="caution">
    <text evidence="2">The sequence shown here is derived from an EMBL/GenBank/DDBJ whole genome shotgun (WGS) entry which is preliminary data.</text>
</comment>
<dbReference type="PANTHER" id="PTHR43539:SF78">
    <property type="entry name" value="FLAVIN-CONTAINING MONOOXYGENASE"/>
    <property type="match status" value="1"/>
</dbReference>
<dbReference type="PRINTS" id="PR00368">
    <property type="entry name" value="FADPNR"/>
</dbReference>
<accession>A0ABT9T3W6</accession>
<dbReference type="InterPro" id="IPR036188">
    <property type="entry name" value="FAD/NAD-bd_sf"/>
</dbReference>
<keyword evidence="1" id="KW-0560">Oxidoreductase</keyword>
<dbReference type="PANTHER" id="PTHR43539">
    <property type="entry name" value="FLAVIN-BINDING MONOOXYGENASE-LIKE PROTEIN (AFU_ORTHOLOGUE AFUA_4G09220)"/>
    <property type="match status" value="1"/>
</dbReference>
<dbReference type="SUPFAM" id="SSF51905">
    <property type="entry name" value="FAD/NAD(P)-binding domain"/>
    <property type="match status" value="2"/>
</dbReference>
<dbReference type="InterPro" id="IPR050982">
    <property type="entry name" value="Auxin_biosynth/cation_transpt"/>
</dbReference>
<evidence type="ECO:0000313" key="2">
    <source>
        <dbReference type="EMBL" id="MDQ0011559.1"/>
    </source>
</evidence>
<name>A0ABT9T3W6_9GAMM</name>
<organism evidence="2 3">
    <name type="scientific">Luteibacter jiangsuensis</name>
    <dbReference type="NCBI Taxonomy" id="637577"/>
    <lineage>
        <taxon>Bacteria</taxon>
        <taxon>Pseudomonadati</taxon>
        <taxon>Pseudomonadota</taxon>
        <taxon>Gammaproteobacteria</taxon>
        <taxon>Lysobacterales</taxon>
        <taxon>Rhodanobacteraceae</taxon>
        <taxon>Luteibacter</taxon>
    </lineage>
</organism>
<dbReference type="Proteomes" id="UP001237737">
    <property type="component" value="Unassembled WGS sequence"/>
</dbReference>
<proteinExistence type="predicted"/>
<dbReference type="EMBL" id="JAUSSK010000006">
    <property type="protein sequence ID" value="MDQ0011559.1"/>
    <property type="molecule type" value="Genomic_DNA"/>
</dbReference>
<dbReference type="Gene3D" id="3.50.50.60">
    <property type="entry name" value="FAD/NAD(P)-binding domain"/>
    <property type="match status" value="1"/>
</dbReference>
<evidence type="ECO:0000313" key="3">
    <source>
        <dbReference type="Proteomes" id="UP001237737"/>
    </source>
</evidence>
<keyword evidence="3" id="KW-1185">Reference proteome</keyword>
<evidence type="ECO:0000256" key="1">
    <source>
        <dbReference type="ARBA" id="ARBA00023002"/>
    </source>
</evidence>
<sequence>MNPRPIDVAVIGGGQTGLTLGYFLKRRRLDFVIFDDADAPGGAWRRAWPSLRLFSPAAYSSIAGWPMPSRSGVNPSRDDVIGYLTEYESRYALPLCRPCPVQALIREGDRYRVVTDKDTWSARAVILATGTWRHPYVPDYPGRERFAGTQVHSAHYTGTEPFRHQRVLVVGGGNSGAQILAELSLVATTTWVTPEEPRFLPDEVDGRALFEQATARWRAQQAGETIPPGQSLGDIVMVPPVKEARARGDLVARRPFVAIDEAGVVWPDGKHESFDAIIWCTGFRPATDLLEPMGIVSSDGRVRVEGGRALDVPGLWLAGYGDWTGPASATLMGITRYARDTVDEVVAYLSA</sequence>
<protein>
    <submittedName>
        <fullName evidence="2">Thioredoxin reductase</fullName>
    </submittedName>
</protein>
<reference evidence="2 3" key="1">
    <citation type="submission" date="2023-07" db="EMBL/GenBank/DDBJ databases">
        <title>Sorghum-associated microbial communities from plants grown in Nebraska, USA.</title>
        <authorList>
            <person name="Schachtman D."/>
        </authorList>
    </citation>
    <scope>NUCLEOTIDE SEQUENCE [LARGE SCALE GENOMIC DNA]</scope>
    <source>
        <strain evidence="2 3">CC60</strain>
    </source>
</reference>